<accession>A0A3A3ZMW5</accession>
<evidence type="ECO:0000256" key="1">
    <source>
        <dbReference type="ARBA" id="ARBA00006217"/>
    </source>
</evidence>
<comment type="similarity">
    <text evidence="1">Belongs to the beta-class carbonic anhydrase family.</text>
</comment>
<feature type="region of interest" description="Disordered" evidence="8">
    <location>
        <begin position="80"/>
        <end position="102"/>
    </location>
</feature>
<feature type="binding site" evidence="7">
    <location>
        <position position="171"/>
    </location>
    <ligand>
        <name>Zn(2+)</name>
        <dbReference type="ChEBI" id="CHEBI:29105"/>
    </ligand>
</feature>
<dbReference type="CDD" id="cd03378">
    <property type="entry name" value="beta_CA_cladeC"/>
    <property type="match status" value="1"/>
</dbReference>
<evidence type="ECO:0000256" key="5">
    <source>
        <dbReference type="ARBA" id="ARBA00024993"/>
    </source>
</evidence>
<dbReference type="InterPro" id="IPR001765">
    <property type="entry name" value="Carbonic_anhydrase"/>
</dbReference>
<evidence type="ECO:0000256" key="6">
    <source>
        <dbReference type="ARBA" id="ARBA00048348"/>
    </source>
</evidence>
<evidence type="ECO:0000256" key="2">
    <source>
        <dbReference type="ARBA" id="ARBA00012925"/>
    </source>
</evidence>
<dbReference type="OrthoDB" id="9797527at2"/>
<name>A0A3A3ZMW5_9ACTN</name>
<dbReference type="EMBL" id="QZEZ01000001">
    <property type="protein sequence ID" value="RJK98095.1"/>
    <property type="molecule type" value="Genomic_DNA"/>
</dbReference>
<comment type="caution">
    <text evidence="9">The sequence shown here is derived from an EMBL/GenBank/DDBJ whole genome shotgun (WGS) entry which is preliminary data.</text>
</comment>
<dbReference type="PROSITE" id="PS00704">
    <property type="entry name" value="PROK_CO2_ANHYDRASE_1"/>
    <property type="match status" value="1"/>
</dbReference>
<comment type="catalytic activity">
    <reaction evidence="6">
        <text>hydrogencarbonate + H(+) = CO2 + H2O</text>
        <dbReference type="Rhea" id="RHEA:10748"/>
        <dbReference type="ChEBI" id="CHEBI:15377"/>
        <dbReference type="ChEBI" id="CHEBI:15378"/>
        <dbReference type="ChEBI" id="CHEBI:16526"/>
        <dbReference type="ChEBI" id="CHEBI:17544"/>
        <dbReference type="EC" id="4.2.1.1"/>
    </reaction>
</comment>
<organism evidence="9 10">
    <name type="scientific">Vallicoccus soli</name>
    <dbReference type="NCBI Taxonomy" id="2339232"/>
    <lineage>
        <taxon>Bacteria</taxon>
        <taxon>Bacillati</taxon>
        <taxon>Actinomycetota</taxon>
        <taxon>Actinomycetes</taxon>
        <taxon>Motilibacterales</taxon>
        <taxon>Vallicoccaceae</taxon>
        <taxon>Vallicoccus</taxon>
    </lineage>
</organism>
<evidence type="ECO:0000256" key="3">
    <source>
        <dbReference type="ARBA" id="ARBA00022833"/>
    </source>
</evidence>
<comment type="function">
    <text evidence="5">Catalyzes the reversible hydration of carbon dioxide to form bicarbonate.</text>
</comment>
<dbReference type="GO" id="GO:0008270">
    <property type="term" value="F:zinc ion binding"/>
    <property type="evidence" value="ECO:0007669"/>
    <property type="project" value="InterPro"/>
</dbReference>
<dbReference type="PANTHER" id="PTHR11002">
    <property type="entry name" value="CARBONIC ANHYDRASE"/>
    <property type="match status" value="1"/>
</dbReference>
<evidence type="ECO:0000313" key="10">
    <source>
        <dbReference type="Proteomes" id="UP000265614"/>
    </source>
</evidence>
<proteinExistence type="inferred from homology"/>
<dbReference type="InterPro" id="IPR015892">
    <property type="entry name" value="Carbonic_anhydrase_CS"/>
</dbReference>
<feature type="binding site" evidence="7">
    <location>
        <position position="168"/>
    </location>
    <ligand>
        <name>Zn(2+)</name>
        <dbReference type="ChEBI" id="CHEBI:29105"/>
    </ligand>
</feature>
<dbReference type="Proteomes" id="UP000265614">
    <property type="component" value="Unassembled WGS sequence"/>
</dbReference>
<evidence type="ECO:0000313" key="9">
    <source>
        <dbReference type="EMBL" id="RJK98095.1"/>
    </source>
</evidence>
<comment type="cofactor">
    <cofactor evidence="7">
        <name>Zn(2+)</name>
        <dbReference type="ChEBI" id="CHEBI:29105"/>
    </cofactor>
    <text evidence="7">Binds 1 zinc ion per subunit.</text>
</comment>
<gene>
    <name evidence="9" type="ORF">D5H78_03965</name>
</gene>
<keyword evidence="3 7" id="KW-0862">Zinc</keyword>
<feature type="binding site" evidence="7">
    <location>
        <position position="117"/>
    </location>
    <ligand>
        <name>Zn(2+)</name>
        <dbReference type="ChEBI" id="CHEBI:29105"/>
    </ligand>
</feature>
<dbReference type="RefSeq" id="WP_119949021.1">
    <property type="nucleotide sequence ID" value="NZ_QZEZ01000001.1"/>
</dbReference>
<protein>
    <recommendedName>
        <fullName evidence="2">carbonic anhydrase</fullName>
        <ecNumber evidence="2">4.2.1.1</ecNumber>
    </recommendedName>
</protein>
<feature type="region of interest" description="Disordered" evidence="8">
    <location>
        <begin position="1"/>
        <end position="27"/>
    </location>
</feature>
<keyword evidence="4" id="KW-0456">Lyase</keyword>
<dbReference type="GO" id="GO:0004089">
    <property type="term" value="F:carbonate dehydratase activity"/>
    <property type="evidence" value="ECO:0007669"/>
    <property type="project" value="UniProtKB-EC"/>
</dbReference>
<dbReference type="PANTHER" id="PTHR11002:SF79">
    <property type="entry name" value="CARBONIC ANHYDRASE 2"/>
    <property type="match status" value="1"/>
</dbReference>
<dbReference type="EC" id="4.2.1.1" evidence="2"/>
<dbReference type="GO" id="GO:0015976">
    <property type="term" value="P:carbon utilization"/>
    <property type="evidence" value="ECO:0007669"/>
    <property type="project" value="InterPro"/>
</dbReference>
<evidence type="ECO:0000256" key="4">
    <source>
        <dbReference type="ARBA" id="ARBA00023239"/>
    </source>
</evidence>
<dbReference type="InterPro" id="IPR036874">
    <property type="entry name" value="Carbonic_anhydrase_sf"/>
</dbReference>
<keyword evidence="7" id="KW-0479">Metal-binding</keyword>
<dbReference type="SUPFAM" id="SSF53056">
    <property type="entry name" value="beta-carbonic anhydrase, cab"/>
    <property type="match status" value="1"/>
</dbReference>
<sequence>MTATTDEAPAPAAPPPAAPAARRDDHLPDRREALFALGGGLLGALVALAGAKALAPGAPEARDDEEPLGAREARERLVEGNERFVAGEPLHPDQSTTRREGLAEGQHPFCAVLSCADSRVPPEVLFDQGLGDLFVVRSAGQVLDSAVLGSLQYGVEHLEVPLLVVLGHTECGAVAATVESRRPDAEPTGTDIDALVAGILPAVEEAERFGAHETELAEVAVDVNVELVVERLKASPVIAKASTLREVKVVGAVYDLETGEVEFL</sequence>
<dbReference type="Pfam" id="PF00484">
    <property type="entry name" value="Pro_CA"/>
    <property type="match status" value="1"/>
</dbReference>
<dbReference type="Gene3D" id="3.40.1050.10">
    <property type="entry name" value="Carbonic anhydrase"/>
    <property type="match status" value="1"/>
</dbReference>
<evidence type="ECO:0000256" key="7">
    <source>
        <dbReference type="PIRSR" id="PIRSR601765-1"/>
    </source>
</evidence>
<dbReference type="SMART" id="SM00947">
    <property type="entry name" value="Pro_CA"/>
    <property type="match status" value="1"/>
</dbReference>
<feature type="binding site" evidence="7">
    <location>
        <position position="115"/>
    </location>
    <ligand>
        <name>Zn(2+)</name>
        <dbReference type="ChEBI" id="CHEBI:29105"/>
    </ligand>
</feature>
<dbReference type="AlphaFoldDB" id="A0A3A3ZMW5"/>
<keyword evidence="10" id="KW-1185">Reference proteome</keyword>
<reference evidence="9 10" key="1">
    <citation type="submission" date="2018-09" db="EMBL/GenBank/DDBJ databases">
        <title>YIM 75000 draft genome.</title>
        <authorList>
            <person name="Tang S."/>
            <person name="Feng Y."/>
        </authorList>
    </citation>
    <scope>NUCLEOTIDE SEQUENCE [LARGE SCALE GENOMIC DNA]</scope>
    <source>
        <strain evidence="9 10">YIM 75000</strain>
    </source>
</reference>
<evidence type="ECO:0000256" key="8">
    <source>
        <dbReference type="SAM" id="MobiDB-lite"/>
    </source>
</evidence>